<keyword evidence="5" id="KW-1185">Reference proteome</keyword>
<evidence type="ECO:0000256" key="1">
    <source>
        <dbReference type="SAM" id="MobiDB-lite"/>
    </source>
</evidence>
<feature type="domain" description="Gfo/Idh/MocA-like oxidoreductase N-terminal" evidence="2">
    <location>
        <begin position="21"/>
        <end position="134"/>
    </location>
</feature>
<dbReference type="Proteomes" id="UP000657385">
    <property type="component" value="Unassembled WGS sequence"/>
</dbReference>
<reference evidence="4" key="1">
    <citation type="submission" date="2020-11" db="EMBL/GenBank/DDBJ databases">
        <title>Isolation and identification of active actinomycetes.</title>
        <authorList>
            <person name="Yu B."/>
        </authorList>
    </citation>
    <scope>NUCLEOTIDE SEQUENCE</scope>
    <source>
        <strain evidence="4">NEAU-YB345</strain>
    </source>
</reference>
<dbReference type="GO" id="GO:0000166">
    <property type="term" value="F:nucleotide binding"/>
    <property type="evidence" value="ECO:0007669"/>
    <property type="project" value="InterPro"/>
</dbReference>
<dbReference type="InterPro" id="IPR000683">
    <property type="entry name" value="Gfo/Idh/MocA-like_OxRdtase_N"/>
</dbReference>
<name>A0A931FFG1_9ACTN</name>
<proteinExistence type="predicted"/>
<dbReference type="Pfam" id="PF01408">
    <property type="entry name" value="GFO_IDH_MocA"/>
    <property type="match status" value="1"/>
</dbReference>
<dbReference type="PANTHER" id="PTHR43708:SF8">
    <property type="entry name" value="OXIDOREDUCTASE"/>
    <property type="match status" value="1"/>
</dbReference>
<sequence length="359" mass="38157">MEGQTQERGQTQGRGQSQGLSFAVVGLGVISKFYLAALERSPAAGLVAVCDRDPAALAPWQGRVPCYTDHRELLAQERLDGVIVTVPNDAHAAVCGDALRAGVPVCVEKPLALTSAEAAGLTAAAEAARVPLFTAFHRRYNARVRQLARQLEPCRDEIASVVVRYFEQIEEHAGDDSWYLDPARCGGGCVADNGPNAFDLVRLLLGDPAEPASPGAPARLAVSSATIDYDDAGVDRRAVVELSAAGERTRARVELDWSYPGEVKDVTVTLTDGTVRHADMLAGHHGFKASLWHEYEAILADFVTRAGSPLREDDGGRAALRLVEAAYRASEHAPESGSDHAPDHASLPAARAGEAVGVR</sequence>
<comment type="caution">
    <text evidence="4">The sequence shown here is derived from an EMBL/GenBank/DDBJ whole genome shotgun (WGS) entry which is preliminary data.</text>
</comment>
<gene>
    <name evidence="4" type="ORF">I2501_17405</name>
</gene>
<feature type="domain" description="GFO/IDH/MocA-like oxidoreductase" evidence="3">
    <location>
        <begin position="158"/>
        <end position="275"/>
    </location>
</feature>
<dbReference type="AlphaFoldDB" id="A0A931FFG1"/>
<dbReference type="RefSeq" id="WP_196194947.1">
    <property type="nucleotide sequence ID" value="NZ_JADPRT010000006.1"/>
</dbReference>
<dbReference type="InterPro" id="IPR036291">
    <property type="entry name" value="NAD(P)-bd_dom_sf"/>
</dbReference>
<dbReference type="PANTHER" id="PTHR43708">
    <property type="entry name" value="CONSERVED EXPRESSED OXIDOREDUCTASE (EUROFUNG)"/>
    <property type="match status" value="1"/>
</dbReference>
<evidence type="ECO:0000259" key="2">
    <source>
        <dbReference type="Pfam" id="PF01408"/>
    </source>
</evidence>
<accession>A0A931FFG1</accession>
<evidence type="ECO:0000313" key="5">
    <source>
        <dbReference type="Proteomes" id="UP000657385"/>
    </source>
</evidence>
<evidence type="ECO:0000313" key="4">
    <source>
        <dbReference type="EMBL" id="MBF9069801.1"/>
    </source>
</evidence>
<feature type="compositionally biased region" description="Basic and acidic residues" evidence="1">
    <location>
        <begin position="330"/>
        <end position="343"/>
    </location>
</feature>
<dbReference type="SUPFAM" id="SSF55347">
    <property type="entry name" value="Glyceraldehyde-3-phosphate dehydrogenase-like, C-terminal domain"/>
    <property type="match status" value="1"/>
</dbReference>
<dbReference type="Gene3D" id="3.40.50.720">
    <property type="entry name" value="NAD(P)-binding Rossmann-like Domain"/>
    <property type="match status" value="1"/>
</dbReference>
<dbReference type="InterPro" id="IPR051317">
    <property type="entry name" value="Gfo/Idh/MocA_oxidoreduct"/>
</dbReference>
<dbReference type="InterPro" id="IPR055170">
    <property type="entry name" value="GFO_IDH_MocA-like_dom"/>
</dbReference>
<feature type="region of interest" description="Disordered" evidence="1">
    <location>
        <begin position="330"/>
        <end position="359"/>
    </location>
</feature>
<dbReference type="Gene3D" id="3.30.360.10">
    <property type="entry name" value="Dihydrodipicolinate Reductase, domain 2"/>
    <property type="match status" value="1"/>
</dbReference>
<protein>
    <submittedName>
        <fullName evidence="4">Gfo/Idh/MocA family oxidoreductase</fullName>
    </submittedName>
</protein>
<organism evidence="4 5">
    <name type="scientific">Streptacidiphilus fuscans</name>
    <dbReference type="NCBI Taxonomy" id="2789292"/>
    <lineage>
        <taxon>Bacteria</taxon>
        <taxon>Bacillati</taxon>
        <taxon>Actinomycetota</taxon>
        <taxon>Actinomycetes</taxon>
        <taxon>Kitasatosporales</taxon>
        <taxon>Streptomycetaceae</taxon>
        <taxon>Streptacidiphilus</taxon>
    </lineage>
</organism>
<dbReference type="Pfam" id="PF22725">
    <property type="entry name" value="GFO_IDH_MocA_C3"/>
    <property type="match status" value="1"/>
</dbReference>
<dbReference type="EMBL" id="JADPRT010000006">
    <property type="protein sequence ID" value="MBF9069801.1"/>
    <property type="molecule type" value="Genomic_DNA"/>
</dbReference>
<evidence type="ECO:0000259" key="3">
    <source>
        <dbReference type="Pfam" id="PF22725"/>
    </source>
</evidence>
<dbReference type="SUPFAM" id="SSF51735">
    <property type="entry name" value="NAD(P)-binding Rossmann-fold domains"/>
    <property type="match status" value="1"/>
</dbReference>